<keyword evidence="2" id="KW-1185">Reference proteome</keyword>
<evidence type="ECO:0000313" key="2">
    <source>
        <dbReference type="Proteomes" id="UP001499933"/>
    </source>
</evidence>
<proteinExistence type="predicted"/>
<sequence>MIGIGLIATPRAKGRISPMTAPMRRSRQLLPFVTSIGPVSRLSSGRILPDSRCQSFSRQPTCGVSASIAARFVA</sequence>
<name>A0ABN2QSI0_9MICO</name>
<evidence type="ECO:0000313" key="1">
    <source>
        <dbReference type="EMBL" id="GAA1956184.1"/>
    </source>
</evidence>
<reference evidence="1 2" key="1">
    <citation type="journal article" date="2019" name="Int. J. Syst. Evol. Microbiol.">
        <title>The Global Catalogue of Microorganisms (GCM) 10K type strain sequencing project: providing services to taxonomists for standard genome sequencing and annotation.</title>
        <authorList>
            <consortium name="The Broad Institute Genomics Platform"/>
            <consortium name="The Broad Institute Genome Sequencing Center for Infectious Disease"/>
            <person name="Wu L."/>
            <person name="Ma J."/>
        </authorList>
    </citation>
    <scope>NUCLEOTIDE SEQUENCE [LARGE SCALE GENOMIC DNA]</scope>
    <source>
        <strain evidence="1 2">JCM 14901</strain>
    </source>
</reference>
<gene>
    <name evidence="1" type="ORF">GCM10009776_17900</name>
</gene>
<protein>
    <submittedName>
        <fullName evidence="1">Uncharacterized protein</fullName>
    </submittedName>
</protein>
<dbReference type="Proteomes" id="UP001499933">
    <property type="component" value="Unassembled WGS sequence"/>
</dbReference>
<dbReference type="EMBL" id="BAAAOG010000002">
    <property type="protein sequence ID" value="GAA1956184.1"/>
    <property type="molecule type" value="Genomic_DNA"/>
</dbReference>
<organism evidence="1 2">
    <name type="scientific">Microbacterium deminutum</name>
    <dbReference type="NCBI Taxonomy" id="344164"/>
    <lineage>
        <taxon>Bacteria</taxon>
        <taxon>Bacillati</taxon>
        <taxon>Actinomycetota</taxon>
        <taxon>Actinomycetes</taxon>
        <taxon>Micrococcales</taxon>
        <taxon>Microbacteriaceae</taxon>
        <taxon>Microbacterium</taxon>
    </lineage>
</organism>
<accession>A0ABN2QSI0</accession>
<comment type="caution">
    <text evidence="1">The sequence shown here is derived from an EMBL/GenBank/DDBJ whole genome shotgun (WGS) entry which is preliminary data.</text>
</comment>